<feature type="transmembrane region" description="Helical" evidence="7">
    <location>
        <begin position="702"/>
        <end position="724"/>
    </location>
</feature>
<proteinExistence type="inferred from homology"/>
<dbReference type="AlphaFoldDB" id="A0A8C5NE41"/>
<dbReference type="RefSeq" id="XP_028290292.1">
    <property type="nucleotide sequence ID" value="XM_028434491.1"/>
</dbReference>
<feature type="transmembrane region" description="Helical" evidence="7">
    <location>
        <begin position="803"/>
        <end position="826"/>
    </location>
</feature>
<keyword evidence="5 7" id="KW-0472">Membrane</keyword>
<evidence type="ECO:0000259" key="8">
    <source>
        <dbReference type="PROSITE" id="PS50156"/>
    </source>
</evidence>
<sequence>MGWMRIGCLSRPLPGLFAKLGFTIGSYPSGFFIIPLLVTAVLGGGFVFLHERQDNDLERQFTPIKGPSKAARDFVRENFPYDDSMFSEDRLYGRGYFASFIAVSTSGRNVLEEHVYQDIFRLNNRILNIKVSNQTLGLNELCAKVDGKCFTNAILEMMSSNETVINYPMQTYGSTLVFMGSVLGGVVTDANSIVKSAQAVKLFYYLEDQESMAEDLRSWLRRFKELMMDSTNETNIDVSYYTSKSKQGEIDSHTTDGFPLFLITYACAIGFSVISCLRADNVRNKVWVAVFGVLSAGLAVLSSFGFLLYIGVPFVITVANSPFIILGIGLNNMFILVSDWEHTNLMDPVPKRLAHTYKEAIMSITITVLTDILKFSIGIKSDFPSMQSFCLYTCASIIFCYCYTITFFGAFLALNGRREASNRHWLTCMRIPTDTSDHYCDLYNSCCVGGDTTVDKKSPASHFFKDYYGPFLIKPLIKGAVIFLYVTYLTISIYGCFHVQQGIELRDLAADNSHVTRFNRKDRQYFSDYGPSVMVIVEDTFPYWDKQMRLNLQVCVEDFKRAQFVDSNLYTSWLESYLAYGQERGLNLEDKYVFLENLFPFFDLFPLFKQDVNITDDAIHASRIFIRTVDINNASKELSMFNSLKSIAGRCSVASLSIYHQDFIFYDQYGVVVSSTIKNVFVITAAMLLVSFLLIPDPLCSLWVTCSIGSVTVGVTGFMAFWNITLDSISMIIYTACIGFTVDFSAHMSYAFICSKKPNPDDKVVEAISNLGYPIVQGALSTILGASVLAISEFHTFRTFFKLYFLVMFFGMVHGLVFIPVVLTLFTCSSQKSKNKEDISTISK</sequence>
<reference evidence="9" key="3">
    <citation type="submission" date="2025-09" db="UniProtKB">
        <authorList>
            <consortium name="Ensembl"/>
        </authorList>
    </citation>
    <scope>IDENTIFICATION</scope>
</reference>
<keyword evidence="6" id="KW-0325">Glycoprotein</keyword>
<reference evidence="9" key="1">
    <citation type="submission" date="2020-06" db="EMBL/GenBank/DDBJ databases">
        <authorList>
            <consortium name="Wellcome Sanger Institute Data Sharing"/>
        </authorList>
    </citation>
    <scope>NUCLEOTIDE SEQUENCE [LARGE SCALE GENOMIC DNA]</scope>
</reference>
<feature type="domain" description="SSD" evidence="8">
    <location>
        <begin position="715"/>
        <end position="825"/>
    </location>
</feature>
<dbReference type="SUPFAM" id="SSF82866">
    <property type="entry name" value="Multidrug efflux transporter AcrB transmembrane domain"/>
    <property type="match status" value="2"/>
</dbReference>
<dbReference type="InterPro" id="IPR003392">
    <property type="entry name" value="PTHD_SSD"/>
</dbReference>
<feature type="transmembrane region" description="Helical" evidence="7">
    <location>
        <begin position="731"/>
        <end position="753"/>
    </location>
</feature>
<evidence type="ECO:0000313" key="10">
    <source>
        <dbReference type="Proteomes" id="UP000694680"/>
    </source>
</evidence>
<evidence type="ECO:0000256" key="6">
    <source>
        <dbReference type="ARBA" id="ARBA00023180"/>
    </source>
</evidence>
<dbReference type="PROSITE" id="PS50156">
    <property type="entry name" value="SSD"/>
    <property type="match status" value="2"/>
</dbReference>
<feature type="transmembrane region" description="Helical" evidence="7">
    <location>
        <begin position="30"/>
        <end position="49"/>
    </location>
</feature>
<dbReference type="GeneID" id="114454208"/>
<evidence type="ECO:0000256" key="7">
    <source>
        <dbReference type="SAM" id="Phobius"/>
    </source>
</evidence>
<dbReference type="Pfam" id="PF02460">
    <property type="entry name" value="Patched"/>
    <property type="match status" value="1"/>
</dbReference>
<dbReference type="Gene3D" id="1.20.1640.10">
    <property type="entry name" value="Multidrug efflux transporter AcrB transmembrane domain"/>
    <property type="match status" value="2"/>
</dbReference>
<dbReference type="OrthoDB" id="6510177at2759"/>
<dbReference type="GO" id="GO:0016020">
    <property type="term" value="C:membrane"/>
    <property type="evidence" value="ECO:0007669"/>
    <property type="project" value="UniProtKB-SubCell"/>
</dbReference>
<comment type="similarity">
    <text evidence="2">Belongs to the patched family.</text>
</comment>
<dbReference type="InterPro" id="IPR000731">
    <property type="entry name" value="SSD"/>
</dbReference>
<dbReference type="PANTHER" id="PTHR10796">
    <property type="entry name" value="PATCHED-RELATED"/>
    <property type="match status" value="1"/>
</dbReference>
<dbReference type="Proteomes" id="UP000694680">
    <property type="component" value="Chromosome 20"/>
</dbReference>
<feature type="transmembrane region" description="Helical" evidence="7">
    <location>
        <begin position="360"/>
        <end position="377"/>
    </location>
</feature>
<dbReference type="Ensembl" id="ENSGWIT00000052420.1">
    <property type="protein sequence ID" value="ENSGWIP00000048468.1"/>
    <property type="gene ID" value="ENSGWIG00000023758.1"/>
</dbReference>
<evidence type="ECO:0000256" key="2">
    <source>
        <dbReference type="ARBA" id="ARBA00005585"/>
    </source>
</evidence>
<feature type="transmembrane region" description="Helical" evidence="7">
    <location>
        <begin position="679"/>
        <end position="696"/>
    </location>
</feature>
<gene>
    <name evidence="9" type="primary">ptchd3a</name>
</gene>
<accession>A0A8C5NE41</accession>
<keyword evidence="4 7" id="KW-1133">Transmembrane helix</keyword>
<dbReference type="InterPro" id="IPR051697">
    <property type="entry name" value="Patched_domain-protein"/>
</dbReference>
<feature type="transmembrane region" description="Helical" evidence="7">
    <location>
        <begin position="476"/>
        <end position="497"/>
    </location>
</feature>
<dbReference type="CTD" id="100334931"/>
<keyword evidence="3 7" id="KW-0812">Transmembrane</keyword>
<evidence type="ECO:0000256" key="1">
    <source>
        <dbReference type="ARBA" id="ARBA00004141"/>
    </source>
</evidence>
<dbReference type="PANTHER" id="PTHR10796:SF60">
    <property type="entry name" value="PATCHED DOMAIN-CONTAINING PROTEIN 3"/>
    <property type="match status" value="1"/>
</dbReference>
<organism evidence="9 10">
    <name type="scientific">Gouania willdenowi</name>
    <name type="common">Blunt-snouted clingfish</name>
    <name type="synonym">Lepadogaster willdenowi</name>
    <dbReference type="NCBI Taxonomy" id="441366"/>
    <lineage>
        <taxon>Eukaryota</taxon>
        <taxon>Metazoa</taxon>
        <taxon>Chordata</taxon>
        <taxon>Craniata</taxon>
        <taxon>Vertebrata</taxon>
        <taxon>Euteleostomi</taxon>
        <taxon>Actinopterygii</taxon>
        <taxon>Neopterygii</taxon>
        <taxon>Teleostei</taxon>
        <taxon>Neoteleostei</taxon>
        <taxon>Acanthomorphata</taxon>
        <taxon>Ovalentaria</taxon>
        <taxon>Blenniimorphae</taxon>
        <taxon>Blenniiformes</taxon>
        <taxon>Gobiesocoidei</taxon>
        <taxon>Gobiesocidae</taxon>
        <taxon>Gobiesocinae</taxon>
        <taxon>Gouania</taxon>
    </lineage>
</organism>
<evidence type="ECO:0000256" key="5">
    <source>
        <dbReference type="ARBA" id="ARBA00023136"/>
    </source>
</evidence>
<evidence type="ECO:0000256" key="4">
    <source>
        <dbReference type="ARBA" id="ARBA00022989"/>
    </source>
</evidence>
<feature type="transmembrane region" description="Helical" evidence="7">
    <location>
        <begin position="286"/>
        <end position="310"/>
    </location>
</feature>
<evidence type="ECO:0000313" key="9">
    <source>
        <dbReference type="Ensembl" id="ENSGWIP00000048468.1"/>
    </source>
</evidence>
<feature type="transmembrane region" description="Helical" evidence="7">
    <location>
        <begin position="773"/>
        <end position="791"/>
    </location>
</feature>
<comment type="subcellular location">
    <subcellularLocation>
        <location evidence="1">Membrane</location>
        <topology evidence="1">Multi-pass membrane protein</topology>
    </subcellularLocation>
</comment>
<feature type="transmembrane region" description="Helical" evidence="7">
    <location>
        <begin position="257"/>
        <end position="274"/>
    </location>
</feature>
<protein>
    <recommendedName>
        <fullName evidence="8">SSD domain-containing protein</fullName>
    </recommendedName>
</protein>
<evidence type="ECO:0000256" key="3">
    <source>
        <dbReference type="ARBA" id="ARBA00022692"/>
    </source>
</evidence>
<feature type="domain" description="SSD" evidence="8">
    <location>
        <begin position="257"/>
        <end position="414"/>
    </location>
</feature>
<reference evidence="9" key="2">
    <citation type="submission" date="2025-08" db="UniProtKB">
        <authorList>
            <consortium name="Ensembl"/>
        </authorList>
    </citation>
    <scope>IDENTIFICATION</scope>
</reference>
<feature type="transmembrane region" description="Helical" evidence="7">
    <location>
        <begin position="389"/>
        <end position="414"/>
    </location>
</feature>
<keyword evidence="10" id="KW-1185">Reference proteome</keyword>
<feature type="transmembrane region" description="Helical" evidence="7">
    <location>
        <begin position="322"/>
        <end position="340"/>
    </location>
</feature>
<name>A0A8C5NE41_GOUWI</name>